<organism evidence="2 3">
    <name type="scientific">Lithohypha guttulata</name>
    <dbReference type="NCBI Taxonomy" id="1690604"/>
    <lineage>
        <taxon>Eukaryota</taxon>
        <taxon>Fungi</taxon>
        <taxon>Dikarya</taxon>
        <taxon>Ascomycota</taxon>
        <taxon>Pezizomycotina</taxon>
        <taxon>Eurotiomycetes</taxon>
        <taxon>Chaetothyriomycetidae</taxon>
        <taxon>Chaetothyriales</taxon>
        <taxon>Trichomeriaceae</taxon>
        <taxon>Lithohypha</taxon>
    </lineage>
</organism>
<dbReference type="PANTHER" id="PTHR39606">
    <property type="entry name" value="SURFACE PROTEIN, PUTATIVE-RELATED"/>
    <property type="match status" value="1"/>
</dbReference>
<accession>A0AAN7SU83</accession>
<feature type="compositionally biased region" description="Polar residues" evidence="1">
    <location>
        <begin position="69"/>
        <end position="91"/>
    </location>
</feature>
<feature type="compositionally biased region" description="Basic and acidic residues" evidence="1">
    <location>
        <begin position="96"/>
        <end position="115"/>
    </location>
</feature>
<comment type="caution">
    <text evidence="2">The sequence shown here is derived from an EMBL/GenBank/DDBJ whole genome shotgun (WGS) entry which is preliminary data.</text>
</comment>
<feature type="region of interest" description="Disordered" evidence="1">
    <location>
        <begin position="1"/>
        <end position="125"/>
    </location>
</feature>
<protein>
    <submittedName>
        <fullName evidence="2">Uncharacterized protein</fullName>
    </submittedName>
</protein>
<evidence type="ECO:0000313" key="2">
    <source>
        <dbReference type="EMBL" id="KAK5081662.1"/>
    </source>
</evidence>
<evidence type="ECO:0000313" key="3">
    <source>
        <dbReference type="Proteomes" id="UP001309876"/>
    </source>
</evidence>
<feature type="compositionally biased region" description="Polar residues" evidence="1">
    <location>
        <begin position="116"/>
        <end position="125"/>
    </location>
</feature>
<dbReference type="AlphaFoldDB" id="A0AAN7SU83"/>
<feature type="compositionally biased region" description="Basic and acidic residues" evidence="1">
    <location>
        <begin position="39"/>
        <end position="52"/>
    </location>
</feature>
<feature type="compositionally biased region" description="Polar residues" evidence="1">
    <location>
        <begin position="23"/>
        <end position="36"/>
    </location>
</feature>
<reference evidence="2 3" key="1">
    <citation type="submission" date="2023-08" db="EMBL/GenBank/DDBJ databases">
        <title>Black Yeasts Isolated from many extreme environments.</title>
        <authorList>
            <person name="Coleine C."/>
            <person name="Stajich J.E."/>
            <person name="Selbmann L."/>
        </authorList>
    </citation>
    <scope>NUCLEOTIDE SEQUENCE [LARGE SCALE GENOMIC DNA]</scope>
    <source>
        <strain evidence="2 3">CCFEE 5910</strain>
    </source>
</reference>
<keyword evidence="3" id="KW-1185">Reference proteome</keyword>
<dbReference type="EMBL" id="JAVRRJ010000009">
    <property type="protein sequence ID" value="KAK5081662.1"/>
    <property type="molecule type" value="Genomic_DNA"/>
</dbReference>
<proteinExistence type="predicted"/>
<dbReference type="PANTHER" id="PTHR39606:SF1">
    <property type="entry name" value="CELL SURFACE PROTEIN"/>
    <property type="match status" value="1"/>
</dbReference>
<evidence type="ECO:0000256" key="1">
    <source>
        <dbReference type="SAM" id="MobiDB-lite"/>
    </source>
</evidence>
<dbReference type="Proteomes" id="UP001309876">
    <property type="component" value="Unassembled WGS sequence"/>
</dbReference>
<name>A0AAN7SU83_9EURO</name>
<sequence length="125" mass="13122">MSGLVNKAKGMVGSQSAKHDTQHGSTNAGPHNSNIANKLDPRVDSDFDHRENPGSIVGGYGKGQAQGPFETTNQPYDTHYQGTAGSGNAPSTAGPHNKDMLNKADPRVDSDRDHSTTLGGNKTHT</sequence>
<gene>
    <name evidence="2" type="ORF">LTR05_007795</name>
</gene>